<dbReference type="Gene3D" id="3.20.20.80">
    <property type="entry name" value="Glycosidases"/>
    <property type="match status" value="2"/>
</dbReference>
<accession>A0A8H7UVB0</accession>
<dbReference type="AlphaFoldDB" id="A0A8H7UVB0"/>
<keyword evidence="3" id="KW-0326">Glycosidase</keyword>
<dbReference type="EMBL" id="JAEPRC010000528">
    <property type="protein sequence ID" value="KAG2195397.1"/>
    <property type="molecule type" value="Genomic_DNA"/>
</dbReference>
<dbReference type="PANTHER" id="PTHR31297">
    <property type="entry name" value="GLUCAN ENDO-1,6-BETA-GLUCOSIDASE B"/>
    <property type="match status" value="1"/>
</dbReference>
<reference evidence="4" key="1">
    <citation type="submission" date="2020-12" db="EMBL/GenBank/DDBJ databases">
        <title>Metabolic potential, ecology and presence of endohyphal bacteria is reflected in genomic diversity of Mucoromycotina.</title>
        <authorList>
            <person name="Muszewska A."/>
            <person name="Okrasinska A."/>
            <person name="Steczkiewicz K."/>
            <person name="Drgas O."/>
            <person name="Orlowska M."/>
            <person name="Perlinska-Lenart U."/>
            <person name="Aleksandrzak-Piekarczyk T."/>
            <person name="Szatraj K."/>
            <person name="Zielenkiewicz U."/>
            <person name="Pilsyk S."/>
            <person name="Malc E."/>
            <person name="Mieczkowski P."/>
            <person name="Kruszewska J.S."/>
            <person name="Biernat P."/>
            <person name="Pawlowska J."/>
        </authorList>
    </citation>
    <scope>NUCLEOTIDE SEQUENCE</scope>
    <source>
        <strain evidence="4">CBS 226.32</strain>
    </source>
</reference>
<dbReference type="GO" id="GO:0009986">
    <property type="term" value="C:cell surface"/>
    <property type="evidence" value="ECO:0007669"/>
    <property type="project" value="TreeGrafter"/>
</dbReference>
<keyword evidence="5" id="KW-1185">Reference proteome</keyword>
<dbReference type="Proteomes" id="UP000650833">
    <property type="component" value="Unassembled WGS sequence"/>
</dbReference>
<evidence type="ECO:0000256" key="3">
    <source>
        <dbReference type="ARBA" id="ARBA00023295"/>
    </source>
</evidence>
<keyword evidence="2" id="KW-0378">Hydrolase</keyword>
<sequence length="412" mass="47237">MVGFKSIFKQVGSATSFSFYSSNSSSESSTKLSLCSSNQDLPIFASFNQQGANMYWHRRQIEVNLGLIFILDKQLAPPSLSSLVVRDDWESELDFLEARMTEEQAKEALEDHWSFFVNERDFEYLSSISINSVRIPIGYWIVGILTSGPFKRWSKYSISFWNINPETTLAIQLAPINNVVGLDISNEPLDEYLSLQNFYLSAYKAIRQAMPDMLLPIYMCDAFNSTKYADLIKHHSLKFVVLDIYFPFTAFNQQQASSLLKDVQGVKKVRRFTRSQLDIYNDIEAGHCSWNCRISNDGDYSSFVYCHKTSTLPAKYNSNDDASAKVISELATLRLKHYSTTVNENDKDFNQGFESGFDTALLYLSKYHAQIGFKRQLAHTHSKRKNYSYEKGFTSALYFVDQVVNEFVADLY</sequence>
<dbReference type="GO" id="GO:0005576">
    <property type="term" value="C:extracellular region"/>
    <property type="evidence" value="ECO:0007669"/>
    <property type="project" value="TreeGrafter"/>
</dbReference>
<dbReference type="GO" id="GO:0046557">
    <property type="term" value="F:glucan endo-1,6-beta-glucosidase activity"/>
    <property type="evidence" value="ECO:0007669"/>
    <property type="project" value="TreeGrafter"/>
</dbReference>
<evidence type="ECO:0000256" key="2">
    <source>
        <dbReference type="ARBA" id="ARBA00022801"/>
    </source>
</evidence>
<evidence type="ECO:0000313" key="5">
    <source>
        <dbReference type="Proteomes" id="UP000650833"/>
    </source>
</evidence>
<comment type="caution">
    <text evidence="4">The sequence shown here is derived from an EMBL/GenBank/DDBJ whole genome shotgun (WGS) entry which is preliminary data.</text>
</comment>
<dbReference type="PANTHER" id="PTHR31297:SF43">
    <property type="entry name" value="GLUCAN 1,3-BETA-GLUCOSIDASE 3"/>
    <property type="match status" value="1"/>
</dbReference>
<dbReference type="GO" id="GO:0009251">
    <property type="term" value="P:glucan catabolic process"/>
    <property type="evidence" value="ECO:0007669"/>
    <property type="project" value="TreeGrafter"/>
</dbReference>
<organism evidence="4 5">
    <name type="scientific">Mucor plumbeus</name>
    <dbReference type="NCBI Taxonomy" id="97098"/>
    <lineage>
        <taxon>Eukaryota</taxon>
        <taxon>Fungi</taxon>
        <taxon>Fungi incertae sedis</taxon>
        <taxon>Mucoromycota</taxon>
        <taxon>Mucoromycotina</taxon>
        <taxon>Mucoromycetes</taxon>
        <taxon>Mucorales</taxon>
        <taxon>Mucorineae</taxon>
        <taxon>Mucoraceae</taxon>
        <taxon>Mucor</taxon>
    </lineage>
</organism>
<proteinExistence type="inferred from homology"/>
<dbReference type="InterPro" id="IPR017853">
    <property type="entry name" value="GH"/>
</dbReference>
<name>A0A8H7UVB0_9FUNG</name>
<dbReference type="SUPFAM" id="SSF51445">
    <property type="entry name" value="(Trans)glycosidases"/>
    <property type="match status" value="1"/>
</dbReference>
<evidence type="ECO:0000313" key="4">
    <source>
        <dbReference type="EMBL" id="KAG2195397.1"/>
    </source>
</evidence>
<protein>
    <submittedName>
        <fullName evidence="4">Uncharacterized protein</fullName>
    </submittedName>
</protein>
<evidence type="ECO:0000256" key="1">
    <source>
        <dbReference type="ARBA" id="ARBA00005641"/>
    </source>
</evidence>
<dbReference type="OrthoDB" id="1887033at2759"/>
<comment type="similarity">
    <text evidence="1">Belongs to the glycosyl hydrolase 5 (cellulase A) family.</text>
</comment>
<dbReference type="InterPro" id="IPR050386">
    <property type="entry name" value="Glycosyl_hydrolase_5"/>
</dbReference>
<gene>
    <name evidence="4" type="ORF">INT46_005555</name>
</gene>